<protein>
    <submittedName>
        <fullName evidence="2">CoA transferase</fullName>
    </submittedName>
</protein>
<dbReference type="InterPro" id="IPR044855">
    <property type="entry name" value="CoA-Trfase_III_dom3_sf"/>
</dbReference>
<dbReference type="Gene3D" id="3.40.50.10540">
    <property type="entry name" value="Crotonobetainyl-coa:carnitine coa-transferase, domain 1"/>
    <property type="match status" value="1"/>
</dbReference>
<reference evidence="2 3" key="1">
    <citation type="submission" date="2020-04" db="EMBL/GenBank/DDBJ databases">
        <title>Flammeovirga sp. SR4, a novel species isolated from seawater.</title>
        <authorList>
            <person name="Wang X."/>
        </authorList>
    </citation>
    <scope>NUCLEOTIDE SEQUENCE [LARGE SCALE GENOMIC DNA]</scope>
    <source>
        <strain evidence="2 3">ATCC 23126</strain>
    </source>
</reference>
<keyword evidence="3" id="KW-1185">Reference proteome</keyword>
<dbReference type="PANTHER" id="PTHR48207:SF4">
    <property type="entry name" value="BLL6097 PROTEIN"/>
    <property type="match status" value="1"/>
</dbReference>
<dbReference type="Pfam" id="PF02515">
    <property type="entry name" value="CoA_transf_3"/>
    <property type="match status" value="1"/>
</dbReference>
<dbReference type="InterPro" id="IPR003673">
    <property type="entry name" value="CoA-Trfase_fam_III"/>
</dbReference>
<accession>A0A7X9RUT3</accession>
<organism evidence="2 3">
    <name type="scientific">Flammeovirga aprica JL-4</name>
    <dbReference type="NCBI Taxonomy" id="694437"/>
    <lineage>
        <taxon>Bacteria</taxon>
        <taxon>Pseudomonadati</taxon>
        <taxon>Bacteroidota</taxon>
        <taxon>Cytophagia</taxon>
        <taxon>Cytophagales</taxon>
        <taxon>Flammeovirgaceae</taxon>
        <taxon>Flammeovirga</taxon>
    </lineage>
</organism>
<evidence type="ECO:0000313" key="3">
    <source>
        <dbReference type="Proteomes" id="UP000576082"/>
    </source>
</evidence>
<dbReference type="AlphaFoldDB" id="A0A7X9RUT3"/>
<dbReference type="Gene3D" id="3.30.1540.10">
    <property type="entry name" value="formyl-coa transferase, domain 3"/>
    <property type="match status" value="1"/>
</dbReference>
<evidence type="ECO:0000313" key="2">
    <source>
        <dbReference type="EMBL" id="NME69109.1"/>
    </source>
</evidence>
<keyword evidence="1 2" id="KW-0808">Transferase</keyword>
<dbReference type="GO" id="GO:0008410">
    <property type="term" value="F:CoA-transferase activity"/>
    <property type="evidence" value="ECO:0007669"/>
    <property type="project" value="TreeGrafter"/>
</dbReference>
<dbReference type="InterPro" id="IPR023606">
    <property type="entry name" value="CoA-Trfase_III_dom_1_sf"/>
</dbReference>
<dbReference type="PANTHER" id="PTHR48207">
    <property type="entry name" value="SUCCINATE--HYDROXYMETHYLGLUTARATE COA-TRANSFERASE"/>
    <property type="match status" value="1"/>
</dbReference>
<dbReference type="SUPFAM" id="SSF89796">
    <property type="entry name" value="CoA-transferase family III (CaiB/BaiF)"/>
    <property type="match status" value="1"/>
</dbReference>
<dbReference type="RefSeq" id="WP_169657394.1">
    <property type="nucleotide sequence ID" value="NZ_JABANE010000035.1"/>
</dbReference>
<dbReference type="EMBL" id="JABANE010000035">
    <property type="protein sequence ID" value="NME69109.1"/>
    <property type="molecule type" value="Genomic_DNA"/>
</dbReference>
<name>A0A7X9RUT3_9BACT</name>
<evidence type="ECO:0000256" key="1">
    <source>
        <dbReference type="ARBA" id="ARBA00022679"/>
    </source>
</evidence>
<proteinExistence type="predicted"/>
<gene>
    <name evidence="2" type="ORF">HHU12_14130</name>
</gene>
<dbReference type="Proteomes" id="UP000576082">
    <property type="component" value="Unassembled WGS sequence"/>
</dbReference>
<dbReference type="InterPro" id="IPR050483">
    <property type="entry name" value="CoA-transferase_III_domain"/>
</dbReference>
<sequence length="379" mass="42028">MKPLQDVLIIDLSQYLSGPCCTLKLADLGARVIKVEKPETGDSCRSMYISNVNMNGESSIFRAINRNKESFCADLKNDLDKKKVQQLISKADALVHNFRPGVIQRLGLDYDSVKDLNPNIVYCEISGYGTEGPWKKKPGQDLLIQAISGVTTLSGNANKGPVPLGLAMADMLSGGHLAQGILAGLVQKGKTGKGCKVSVNMLESMLDLQFETVTTFYHDGGQPTQRTESNNAHAYLGAPYGIYETSNGFLSLAMGAIPKLGELLDCPDLLEYQEFNSWYDQRDEIKQKLANHLKTNTTEHWLSILEPADIWCADVMNWERLFEHDGFKVLDMLQTVEMSDNYKYQTTRCPIKIDGKVIKNTKGSPFLGENNNSITAEFL</sequence>
<comment type="caution">
    <text evidence="2">The sequence shown here is derived from an EMBL/GenBank/DDBJ whole genome shotgun (WGS) entry which is preliminary data.</text>
</comment>